<protein>
    <submittedName>
        <fullName evidence="1">Uncharacterized protein</fullName>
    </submittedName>
</protein>
<name>A0A9X3WUZ8_9BACI</name>
<gene>
    <name evidence="1" type="ORF">NC797_18275</name>
</gene>
<dbReference type="Proteomes" id="UP001145050">
    <property type="component" value="Unassembled WGS sequence"/>
</dbReference>
<sequence length="104" mass="12468">MSDIPVSRLPEQLTSYGTSVVSLKTLYRWKKQMGHFYQKWIVNLRSQVLDELHFEEQLIILYREGVTTSEECLFFLNYYFDGRLPKKGDLISTINLFLPTKEWW</sequence>
<organism evidence="1 2">
    <name type="scientific">Terrihalobacillus insolitus</name>
    <dbReference type="NCBI Taxonomy" id="2950438"/>
    <lineage>
        <taxon>Bacteria</taxon>
        <taxon>Bacillati</taxon>
        <taxon>Bacillota</taxon>
        <taxon>Bacilli</taxon>
        <taxon>Bacillales</taxon>
        <taxon>Bacillaceae</taxon>
        <taxon>Terrihalobacillus</taxon>
    </lineage>
</organism>
<dbReference type="EMBL" id="JAMQKB010000062">
    <property type="protein sequence ID" value="MDC3426387.1"/>
    <property type="molecule type" value="Genomic_DNA"/>
</dbReference>
<dbReference type="RefSeq" id="WP_272438216.1">
    <property type="nucleotide sequence ID" value="NZ_JAMQKB010000062.1"/>
</dbReference>
<reference evidence="1" key="1">
    <citation type="submission" date="2022-06" db="EMBL/GenBank/DDBJ databases">
        <title>Aquibacillus sp. a new bacterium isolated from soil saline samples.</title>
        <authorList>
            <person name="Galisteo C."/>
            <person name="De La Haba R."/>
            <person name="Sanchez-Porro C."/>
            <person name="Ventosa A."/>
        </authorList>
    </citation>
    <scope>NUCLEOTIDE SEQUENCE</scope>
    <source>
        <strain evidence="1">3ASR75-11</strain>
    </source>
</reference>
<evidence type="ECO:0000313" key="1">
    <source>
        <dbReference type="EMBL" id="MDC3426387.1"/>
    </source>
</evidence>
<accession>A0A9X3WUZ8</accession>
<proteinExistence type="predicted"/>
<comment type="caution">
    <text evidence="1">The sequence shown here is derived from an EMBL/GenBank/DDBJ whole genome shotgun (WGS) entry which is preliminary data.</text>
</comment>
<keyword evidence="2" id="KW-1185">Reference proteome</keyword>
<evidence type="ECO:0000313" key="2">
    <source>
        <dbReference type="Proteomes" id="UP001145050"/>
    </source>
</evidence>
<dbReference type="AlphaFoldDB" id="A0A9X3WUZ8"/>